<evidence type="ECO:0000313" key="4">
    <source>
        <dbReference type="Proteomes" id="UP000507470"/>
    </source>
</evidence>
<dbReference type="EMBL" id="CACVKT020005566">
    <property type="protein sequence ID" value="CAC5395775.1"/>
    <property type="molecule type" value="Genomic_DNA"/>
</dbReference>
<dbReference type="Proteomes" id="UP000507470">
    <property type="component" value="Unassembled WGS sequence"/>
</dbReference>
<sequence length="331" mass="37648">MEVVSIFYVILYLGFTSSFLLEENTKNPSNDLTEKHYMHVLEMILEEKKLRQNLEESVTQMHTEFKTQIRNLMLDNKTEHVIENKTDFLLQKMNDMENKYSALEQKVVSLQRQLGQVSSELAKCRNDSYVFRNEFSMLKQLKSINQLQDLNKLNTSVDAIIQQLHIYDNSITTLNSKQEARAQDFVALLNKTQNLQRTVTEQAEYVGFSVCAPGPVSTTGLILFSLVKFSYGITDMSSLNTSGEFRCEKSGFYLIIPAIMSTQNNAEYRIQKNGIDVIKVQVAPVAAESKDHTGTGSMIVSLNINDTIAIRELHGQPVFSKYSCLTVIKIK</sequence>
<accession>A0A6J8CI89</accession>
<dbReference type="AlphaFoldDB" id="A0A6J8CI89"/>
<protein>
    <recommendedName>
        <fullName evidence="5">C1q domain-containing protein</fullName>
    </recommendedName>
</protein>
<reference evidence="3 4" key="1">
    <citation type="submission" date="2020-06" db="EMBL/GenBank/DDBJ databases">
        <authorList>
            <person name="Li R."/>
            <person name="Bekaert M."/>
        </authorList>
    </citation>
    <scope>NUCLEOTIDE SEQUENCE [LARGE SCALE GENOMIC DNA]</scope>
    <source>
        <strain evidence="4">wild</strain>
    </source>
</reference>
<name>A0A6J8CI89_MYTCO</name>
<evidence type="ECO:0008006" key="5">
    <source>
        <dbReference type="Google" id="ProtNLM"/>
    </source>
</evidence>
<dbReference type="SUPFAM" id="SSF49842">
    <property type="entry name" value="TNF-like"/>
    <property type="match status" value="1"/>
</dbReference>
<feature type="signal peptide" evidence="2">
    <location>
        <begin position="1"/>
        <end position="18"/>
    </location>
</feature>
<dbReference type="OrthoDB" id="10366579at2759"/>
<evidence type="ECO:0000256" key="1">
    <source>
        <dbReference type="SAM" id="Coils"/>
    </source>
</evidence>
<proteinExistence type="predicted"/>
<keyword evidence="1" id="KW-0175">Coiled coil</keyword>
<dbReference type="InterPro" id="IPR008983">
    <property type="entry name" value="Tumour_necrosis_fac-like_dom"/>
</dbReference>
<feature type="chain" id="PRO_5026877369" description="C1q domain-containing protein" evidence="2">
    <location>
        <begin position="19"/>
        <end position="331"/>
    </location>
</feature>
<evidence type="ECO:0000256" key="2">
    <source>
        <dbReference type="SAM" id="SignalP"/>
    </source>
</evidence>
<keyword evidence="2" id="KW-0732">Signal</keyword>
<evidence type="ECO:0000313" key="3">
    <source>
        <dbReference type="EMBL" id="CAC5395775.1"/>
    </source>
</evidence>
<keyword evidence="4" id="KW-1185">Reference proteome</keyword>
<dbReference type="Gene3D" id="2.60.120.40">
    <property type="match status" value="1"/>
</dbReference>
<gene>
    <name evidence="3" type="ORF">MCOR_30406</name>
</gene>
<organism evidence="3 4">
    <name type="scientific">Mytilus coruscus</name>
    <name type="common">Sea mussel</name>
    <dbReference type="NCBI Taxonomy" id="42192"/>
    <lineage>
        <taxon>Eukaryota</taxon>
        <taxon>Metazoa</taxon>
        <taxon>Spiralia</taxon>
        <taxon>Lophotrochozoa</taxon>
        <taxon>Mollusca</taxon>
        <taxon>Bivalvia</taxon>
        <taxon>Autobranchia</taxon>
        <taxon>Pteriomorphia</taxon>
        <taxon>Mytilida</taxon>
        <taxon>Mytiloidea</taxon>
        <taxon>Mytilidae</taxon>
        <taxon>Mytilinae</taxon>
        <taxon>Mytilus</taxon>
    </lineage>
</organism>
<feature type="coiled-coil region" evidence="1">
    <location>
        <begin position="86"/>
        <end position="120"/>
    </location>
</feature>